<organism evidence="1 2">
    <name type="scientific">Vigna mungo</name>
    <name type="common">Black gram</name>
    <name type="synonym">Phaseolus mungo</name>
    <dbReference type="NCBI Taxonomy" id="3915"/>
    <lineage>
        <taxon>Eukaryota</taxon>
        <taxon>Viridiplantae</taxon>
        <taxon>Streptophyta</taxon>
        <taxon>Embryophyta</taxon>
        <taxon>Tracheophyta</taxon>
        <taxon>Spermatophyta</taxon>
        <taxon>Magnoliopsida</taxon>
        <taxon>eudicotyledons</taxon>
        <taxon>Gunneridae</taxon>
        <taxon>Pentapetalae</taxon>
        <taxon>rosids</taxon>
        <taxon>fabids</taxon>
        <taxon>Fabales</taxon>
        <taxon>Fabaceae</taxon>
        <taxon>Papilionoideae</taxon>
        <taxon>50 kb inversion clade</taxon>
        <taxon>NPAAA clade</taxon>
        <taxon>indigoferoid/millettioid clade</taxon>
        <taxon>Phaseoleae</taxon>
        <taxon>Vigna</taxon>
    </lineage>
</organism>
<keyword evidence="2" id="KW-1185">Reference proteome</keyword>
<evidence type="ECO:0000313" key="2">
    <source>
        <dbReference type="Proteomes" id="UP001374535"/>
    </source>
</evidence>
<reference evidence="1 2" key="1">
    <citation type="journal article" date="2023" name="Life. Sci Alliance">
        <title>Evolutionary insights into 3D genome organization and epigenetic landscape of Vigna mungo.</title>
        <authorList>
            <person name="Junaid A."/>
            <person name="Singh B."/>
            <person name="Bhatia S."/>
        </authorList>
    </citation>
    <scope>NUCLEOTIDE SEQUENCE [LARGE SCALE GENOMIC DNA]</scope>
    <source>
        <strain evidence="1">Urdbean</strain>
    </source>
</reference>
<proteinExistence type="predicted"/>
<dbReference type="EMBL" id="CP144700">
    <property type="protein sequence ID" value="WVZ22199.1"/>
    <property type="molecule type" value="Genomic_DNA"/>
</dbReference>
<name>A0AAQ3P5Z2_VIGMU</name>
<gene>
    <name evidence="1" type="ORF">V8G54_000743</name>
</gene>
<sequence>MRKPCFLAFNPRPYHSPDIVTFILKLSYHFIDLIVTVVVVNEPPLHSQPRVVHNPLAHRTCLVPHHGARAQFQRLLLLHSARFLTPADSRHGGYHTLAPHVTHAHAYSSTLLGAVPNTLRQRAPHHFLSRRDRLRG</sequence>
<evidence type="ECO:0000313" key="1">
    <source>
        <dbReference type="EMBL" id="WVZ22199.1"/>
    </source>
</evidence>
<protein>
    <submittedName>
        <fullName evidence="1">Uncharacterized protein</fullName>
    </submittedName>
</protein>
<dbReference type="Proteomes" id="UP001374535">
    <property type="component" value="Chromosome 1"/>
</dbReference>
<dbReference type="AlphaFoldDB" id="A0AAQ3P5Z2"/>
<accession>A0AAQ3P5Z2</accession>